<accession>A0A410RRN8</accession>
<dbReference type="SUPFAM" id="SSF48452">
    <property type="entry name" value="TPR-like"/>
    <property type="match status" value="1"/>
</dbReference>
<evidence type="ECO:0000313" key="3">
    <source>
        <dbReference type="Proteomes" id="UP000288758"/>
    </source>
</evidence>
<keyword evidence="1" id="KW-0472">Membrane</keyword>
<proteinExistence type="predicted"/>
<evidence type="ECO:0000313" key="2">
    <source>
        <dbReference type="EMBL" id="QAT84574.1"/>
    </source>
</evidence>
<protein>
    <submittedName>
        <fullName evidence="2">Uncharacterized protein</fullName>
    </submittedName>
</protein>
<gene>
    <name evidence="2" type="ORF">EJ065_3005</name>
</gene>
<name>A0A410RRN8_CORCK</name>
<dbReference type="InterPro" id="IPR011990">
    <property type="entry name" value="TPR-like_helical_dom_sf"/>
</dbReference>
<keyword evidence="1" id="KW-0812">Transmembrane</keyword>
<feature type="transmembrane region" description="Helical" evidence="1">
    <location>
        <begin position="27"/>
        <end position="44"/>
    </location>
</feature>
<keyword evidence="1" id="KW-1133">Transmembrane helix</keyword>
<dbReference type="AlphaFoldDB" id="A0A410RRN8"/>
<evidence type="ECO:0000256" key="1">
    <source>
        <dbReference type="SAM" id="Phobius"/>
    </source>
</evidence>
<dbReference type="EMBL" id="CP034669">
    <property type="protein sequence ID" value="QAT84574.1"/>
    <property type="molecule type" value="Genomic_DNA"/>
</dbReference>
<reference evidence="2 3" key="1">
    <citation type="submission" date="2018-12" db="EMBL/GenBank/DDBJ databases">
        <title>Complete Genome Sequence of the Corallopyronin A producing Myxobacterium Corallococcus coralloides B035.</title>
        <authorList>
            <person name="Bouhired S.M."/>
            <person name="Rupp O."/>
            <person name="Blom J."/>
            <person name="Schaeberle T.F."/>
            <person name="Kehraus S."/>
            <person name="Schiefer A."/>
            <person name="Pfarr K."/>
            <person name="Goesmann A."/>
            <person name="Hoerauf A."/>
            <person name="Koenig G.M."/>
        </authorList>
    </citation>
    <scope>NUCLEOTIDE SEQUENCE [LARGE SCALE GENOMIC DNA]</scope>
    <source>
        <strain evidence="2 3">B035</strain>
    </source>
</reference>
<sequence>MEGPVNELPLPKESHLTPFPFIAPHRVVAWGVWIGIFLVAYNFFSVSRGERAAQEALGGPRFFIPFLVTVFLTLFAFFYWRLRRWAGAYHQGVSFFSAGDEQEASRRFEEAARRATQGAQRAVSVAMMGQCQLALGATGHALELFGSAERSGKLRSSVPAMHRWMPGLISMARFAEGDLASARAWLAEGRKRNGDLPPIYALLPEVALLCREGNPAAAVSTMDARAGEADALVGRDARRLKLLRAFALDAMDPVGHAAAIDAALASLQPVRPGDFGFLSARWPELQSFLERRGLSRAA</sequence>
<organism evidence="2 3">
    <name type="scientific">Corallococcus coralloides</name>
    <name type="common">Myxococcus coralloides</name>
    <dbReference type="NCBI Taxonomy" id="184914"/>
    <lineage>
        <taxon>Bacteria</taxon>
        <taxon>Pseudomonadati</taxon>
        <taxon>Myxococcota</taxon>
        <taxon>Myxococcia</taxon>
        <taxon>Myxococcales</taxon>
        <taxon>Cystobacterineae</taxon>
        <taxon>Myxococcaceae</taxon>
        <taxon>Corallococcus</taxon>
    </lineage>
</organism>
<feature type="transmembrane region" description="Helical" evidence="1">
    <location>
        <begin position="64"/>
        <end position="82"/>
    </location>
</feature>
<dbReference type="Proteomes" id="UP000288758">
    <property type="component" value="Chromosome"/>
</dbReference>